<reference evidence="2 3" key="1">
    <citation type="submission" date="2021-01" db="EMBL/GenBank/DDBJ databases">
        <title>Brevundimonas vitis sp. nov., an bacterium isolated from grape (Vitis vinifera).</title>
        <authorList>
            <person name="Jiang L."/>
            <person name="Lee J."/>
        </authorList>
    </citation>
    <scope>NUCLEOTIDE SEQUENCE [LARGE SCALE GENOMIC DNA]</scope>
    <source>
        <strain evidence="2 3">GRTSA-9</strain>
    </source>
</reference>
<dbReference type="EMBL" id="CP067977">
    <property type="protein sequence ID" value="QQQ18121.1"/>
    <property type="molecule type" value="Genomic_DNA"/>
</dbReference>
<keyword evidence="1" id="KW-1133">Transmembrane helix</keyword>
<evidence type="ECO:0000256" key="1">
    <source>
        <dbReference type="SAM" id="Phobius"/>
    </source>
</evidence>
<sequence>MMVVDWTKLWPLVLTSSVIAAFLTYGLGLLKDWLNRNRDADFAALFVALSLEEYASRCASVVGDIGTFWSSSGNAGTSHGNVPELNSFKSDIEWKALGIKLTSKALSFRVRVAHTREILSDLSDHINEEIVEEARDHAVKLGLEAIAIAEVFRKTRKLGAPLPVSDWSTKKWLQGKADEIAAVRAKEKMRDD</sequence>
<protein>
    <recommendedName>
        <fullName evidence="4">DUF4760 domain-containing protein</fullName>
    </recommendedName>
</protein>
<accession>A0ABX7BP35</accession>
<dbReference type="RefSeq" id="WP_201102496.1">
    <property type="nucleotide sequence ID" value="NZ_CP067977.1"/>
</dbReference>
<organism evidence="2 3">
    <name type="scientific">Brevundimonas vitisensis</name>
    <dbReference type="NCBI Taxonomy" id="2800818"/>
    <lineage>
        <taxon>Bacteria</taxon>
        <taxon>Pseudomonadati</taxon>
        <taxon>Pseudomonadota</taxon>
        <taxon>Alphaproteobacteria</taxon>
        <taxon>Caulobacterales</taxon>
        <taxon>Caulobacteraceae</taxon>
        <taxon>Brevundimonas</taxon>
    </lineage>
</organism>
<evidence type="ECO:0008006" key="4">
    <source>
        <dbReference type="Google" id="ProtNLM"/>
    </source>
</evidence>
<keyword evidence="1" id="KW-0472">Membrane</keyword>
<proteinExistence type="predicted"/>
<gene>
    <name evidence="2" type="ORF">JIP62_12510</name>
</gene>
<evidence type="ECO:0000313" key="3">
    <source>
        <dbReference type="Proteomes" id="UP000595448"/>
    </source>
</evidence>
<keyword evidence="3" id="KW-1185">Reference proteome</keyword>
<evidence type="ECO:0000313" key="2">
    <source>
        <dbReference type="EMBL" id="QQQ18121.1"/>
    </source>
</evidence>
<name>A0ABX7BP35_9CAUL</name>
<feature type="transmembrane region" description="Helical" evidence="1">
    <location>
        <begin position="12"/>
        <end position="30"/>
    </location>
</feature>
<dbReference type="Proteomes" id="UP000595448">
    <property type="component" value="Chromosome"/>
</dbReference>
<keyword evidence="1" id="KW-0812">Transmembrane</keyword>